<protein>
    <recommendedName>
        <fullName evidence="3">F-box domain-containing protein</fullName>
    </recommendedName>
</protein>
<organism evidence="1 2">
    <name type="scientific">Thelephora terrestris</name>
    <dbReference type="NCBI Taxonomy" id="56493"/>
    <lineage>
        <taxon>Eukaryota</taxon>
        <taxon>Fungi</taxon>
        <taxon>Dikarya</taxon>
        <taxon>Basidiomycota</taxon>
        <taxon>Agaricomycotina</taxon>
        <taxon>Agaricomycetes</taxon>
        <taxon>Thelephorales</taxon>
        <taxon>Thelephoraceae</taxon>
        <taxon>Thelephora</taxon>
    </lineage>
</organism>
<reference evidence="1" key="1">
    <citation type="journal article" date="2020" name="Nat. Commun.">
        <title>Large-scale genome sequencing of mycorrhizal fungi provides insights into the early evolution of symbiotic traits.</title>
        <authorList>
            <person name="Miyauchi S."/>
            <person name="Kiss E."/>
            <person name="Kuo A."/>
            <person name="Drula E."/>
            <person name="Kohler A."/>
            <person name="Sanchez-Garcia M."/>
            <person name="Morin E."/>
            <person name="Andreopoulos B."/>
            <person name="Barry K.W."/>
            <person name="Bonito G."/>
            <person name="Buee M."/>
            <person name="Carver A."/>
            <person name="Chen C."/>
            <person name="Cichocki N."/>
            <person name="Clum A."/>
            <person name="Culley D."/>
            <person name="Crous P.W."/>
            <person name="Fauchery L."/>
            <person name="Girlanda M."/>
            <person name="Hayes R.D."/>
            <person name="Keri Z."/>
            <person name="LaButti K."/>
            <person name="Lipzen A."/>
            <person name="Lombard V."/>
            <person name="Magnuson J."/>
            <person name="Maillard F."/>
            <person name="Murat C."/>
            <person name="Nolan M."/>
            <person name="Ohm R.A."/>
            <person name="Pangilinan J."/>
            <person name="Pereira M.F."/>
            <person name="Perotto S."/>
            <person name="Peter M."/>
            <person name="Pfister S."/>
            <person name="Riley R."/>
            <person name="Sitrit Y."/>
            <person name="Stielow J.B."/>
            <person name="Szollosi G."/>
            <person name="Zifcakova L."/>
            <person name="Stursova M."/>
            <person name="Spatafora J.W."/>
            <person name="Tedersoo L."/>
            <person name="Vaario L.M."/>
            <person name="Yamada A."/>
            <person name="Yan M."/>
            <person name="Wang P."/>
            <person name="Xu J."/>
            <person name="Bruns T."/>
            <person name="Baldrian P."/>
            <person name="Vilgalys R."/>
            <person name="Dunand C."/>
            <person name="Henrissat B."/>
            <person name="Grigoriev I.V."/>
            <person name="Hibbett D."/>
            <person name="Nagy L.G."/>
            <person name="Martin F.M."/>
        </authorList>
    </citation>
    <scope>NUCLEOTIDE SEQUENCE</scope>
    <source>
        <strain evidence="1">UH-Tt-Lm1</strain>
    </source>
</reference>
<comment type="caution">
    <text evidence="1">The sequence shown here is derived from an EMBL/GenBank/DDBJ whole genome shotgun (WGS) entry which is preliminary data.</text>
</comment>
<keyword evidence="2" id="KW-1185">Reference proteome</keyword>
<accession>A0A9P6H8Z0</accession>
<reference evidence="1" key="2">
    <citation type="submission" date="2020-11" db="EMBL/GenBank/DDBJ databases">
        <authorList>
            <consortium name="DOE Joint Genome Institute"/>
            <person name="Kuo A."/>
            <person name="Miyauchi S."/>
            <person name="Kiss E."/>
            <person name="Drula E."/>
            <person name="Kohler A."/>
            <person name="Sanchez-Garcia M."/>
            <person name="Andreopoulos B."/>
            <person name="Barry K.W."/>
            <person name="Bonito G."/>
            <person name="Buee M."/>
            <person name="Carver A."/>
            <person name="Chen C."/>
            <person name="Cichocki N."/>
            <person name="Clum A."/>
            <person name="Culley D."/>
            <person name="Crous P.W."/>
            <person name="Fauchery L."/>
            <person name="Girlanda M."/>
            <person name="Hayes R."/>
            <person name="Keri Z."/>
            <person name="Labutti K."/>
            <person name="Lipzen A."/>
            <person name="Lombard V."/>
            <person name="Magnuson J."/>
            <person name="Maillard F."/>
            <person name="Morin E."/>
            <person name="Murat C."/>
            <person name="Nolan M."/>
            <person name="Ohm R."/>
            <person name="Pangilinan J."/>
            <person name="Pereira M."/>
            <person name="Perotto S."/>
            <person name="Peter M."/>
            <person name="Riley R."/>
            <person name="Sitrit Y."/>
            <person name="Stielow B."/>
            <person name="Szollosi G."/>
            <person name="Zifcakova L."/>
            <person name="Stursova M."/>
            <person name="Spatafora J.W."/>
            <person name="Tedersoo L."/>
            <person name="Vaario L.-M."/>
            <person name="Yamada A."/>
            <person name="Yan M."/>
            <person name="Wang P."/>
            <person name="Xu J."/>
            <person name="Bruns T."/>
            <person name="Baldrian P."/>
            <person name="Vilgalys R."/>
            <person name="Henrissat B."/>
            <person name="Grigoriev I.V."/>
            <person name="Hibbett D."/>
            <person name="Nagy L.G."/>
            <person name="Martin F.M."/>
        </authorList>
    </citation>
    <scope>NUCLEOTIDE SEQUENCE</scope>
    <source>
        <strain evidence="1">UH-Tt-Lm1</strain>
    </source>
</reference>
<dbReference type="AlphaFoldDB" id="A0A9P6H8Z0"/>
<sequence>MTTTAPTTMRRRNLDPSQTSKMAPRVILPRALMLALGQATPARAKPCVPKVVKKLLSWGNMPSDLLLEVAVYLRDDRYAMLSITGVCTYWRRVFIECPLNWTQVSTKCPLRLFKVWLQRSKNVPVDAEICNLPNGLVPLLRSKDTPFRSLRCTLNKANFTTLFGGLTKVSPNLERLELYRRNADQGSSINRLRIISGSMPSLKDLRLASIDLTPEILKLRHLVNLELAHPFASMTAILDLVVSNPLLETVAFSIKCSDETDPRPEGAVIIPRLRTLKFDFYSPLPLLRKLSIPRGASVSFLLWAEMEEYEVILPESLEHLQNLSEVKNLFIQRRSGYCIEASGPSGEVKFEGKNEPYQELERLPLQSVEKFRFAESQQFIDVAGKGQDLGWLSKVFERSRNLRTFVIDSCGLATMKDIFRLLSPQPNLPPGGPLRLEGLPCHSLSTIILEVPHDGSWSDWAVPFLKMLRDRAAAGLRLQKLRIVSGPQAQIPRQGEEQMANLVPCVEFKYKDKDGVVDEGRLRELFEWQHDRDGFEGGDLRVASASVNHA</sequence>
<evidence type="ECO:0000313" key="1">
    <source>
        <dbReference type="EMBL" id="KAF9781856.1"/>
    </source>
</evidence>
<dbReference type="Gene3D" id="3.80.10.10">
    <property type="entry name" value="Ribonuclease Inhibitor"/>
    <property type="match status" value="1"/>
</dbReference>
<dbReference type="InterPro" id="IPR032675">
    <property type="entry name" value="LRR_dom_sf"/>
</dbReference>
<dbReference type="OrthoDB" id="2269034at2759"/>
<dbReference type="SUPFAM" id="SSF52047">
    <property type="entry name" value="RNI-like"/>
    <property type="match status" value="1"/>
</dbReference>
<proteinExistence type="predicted"/>
<dbReference type="Proteomes" id="UP000736335">
    <property type="component" value="Unassembled WGS sequence"/>
</dbReference>
<dbReference type="EMBL" id="WIUZ02000013">
    <property type="protein sequence ID" value="KAF9781856.1"/>
    <property type="molecule type" value="Genomic_DNA"/>
</dbReference>
<evidence type="ECO:0008006" key="3">
    <source>
        <dbReference type="Google" id="ProtNLM"/>
    </source>
</evidence>
<evidence type="ECO:0000313" key="2">
    <source>
        <dbReference type="Proteomes" id="UP000736335"/>
    </source>
</evidence>
<name>A0A9P6H8Z0_9AGAM</name>
<gene>
    <name evidence="1" type="ORF">BJ322DRAFT_1213148</name>
</gene>